<feature type="chain" id="PRO_5034979931" description="Extracellular membrane protein CFEM domain-containing protein" evidence="1">
    <location>
        <begin position="20"/>
        <end position="88"/>
    </location>
</feature>
<evidence type="ECO:0000256" key="1">
    <source>
        <dbReference type="SAM" id="SignalP"/>
    </source>
</evidence>
<dbReference type="OrthoDB" id="4973578at2759"/>
<proteinExistence type="predicted"/>
<dbReference type="AlphaFoldDB" id="A0A8H4XCQ4"/>
<evidence type="ECO:0000313" key="2">
    <source>
        <dbReference type="EMBL" id="KAF4970323.1"/>
    </source>
</evidence>
<feature type="signal peptide" evidence="1">
    <location>
        <begin position="1"/>
        <end position="19"/>
    </location>
</feature>
<sequence length="88" mass="9718">MKYSVVLFLLSAVGATAQAANCSMVDTCLDNGPKPDACRDNQRCLCGTHKEIANCYINCEKHENAQSAEADVDKYCSALRKRRSKPLY</sequence>
<name>A0A8H4XCQ4_9HYPO</name>
<dbReference type="Proteomes" id="UP000622797">
    <property type="component" value="Unassembled WGS sequence"/>
</dbReference>
<evidence type="ECO:0008006" key="4">
    <source>
        <dbReference type="Google" id="ProtNLM"/>
    </source>
</evidence>
<reference evidence="2" key="2">
    <citation type="submission" date="2020-05" db="EMBL/GenBank/DDBJ databases">
        <authorList>
            <person name="Kim H.-S."/>
            <person name="Proctor R.H."/>
            <person name="Brown D.W."/>
        </authorList>
    </citation>
    <scope>NUCLEOTIDE SEQUENCE</scope>
    <source>
        <strain evidence="2">NRRL 20472</strain>
    </source>
</reference>
<organism evidence="2 3">
    <name type="scientific">Fusarium sarcochroum</name>
    <dbReference type="NCBI Taxonomy" id="1208366"/>
    <lineage>
        <taxon>Eukaryota</taxon>
        <taxon>Fungi</taxon>
        <taxon>Dikarya</taxon>
        <taxon>Ascomycota</taxon>
        <taxon>Pezizomycotina</taxon>
        <taxon>Sordariomycetes</taxon>
        <taxon>Hypocreomycetidae</taxon>
        <taxon>Hypocreales</taxon>
        <taxon>Nectriaceae</taxon>
        <taxon>Fusarium</taxon>
        <taxon>Fusarium lateritium species complex</taxon>
    </lineage>
</organism>
<protein>
    <recommendedName>
        <fullName evidence="4">Extracellular membrane protein CFEM domain-containing protein</fullName>
    </recommendedName>
</protein>
<reference evidence="2" key="1">
    <citation type="journal article" date="2020" name="BMC Genomics">
        <title>Correction to: Identification and distribution of gene clusters required for synthesis of sphingolipid metabolism inhibitors in diverse species of the filamentous fungus Fusarium.</title>
        <authorList>
            <person name="Kim H.S."/>
            <person name="Lohmar J.M."/>
            <person name="Busman M."/>
            <person name="Brown D.W."/>
            <person name="Naumann T.A."/>
            <person name="Divon H.H."/>
            <person name="Lysoe E."/>
            <person name="Uhlig S."/>
            <person name="Proctor R.H."/>
        </authorList>
    </citation>
    <scope>NUCLEOTIDE SEQUENCE</scope>
    <source>
        <strain evidence="2">NRRL 20472</strain>
    </source>
</reference>
<accession>A0A8H4XCQ4</accession>
<evidence type="ECO:0000313" key="3">
    <source>
        <dbReference type="Proteomes" id="UP000622797"/>
    </source>
</evidence>
<comment type="caution">
    <text evidence="2">The sequence shown here is derived from an EMBL/GenBank/DDBJ whole genome shotgun (WGS) entry which is preliminary data.</text>
</comment>
<keyword evidence="3" id="KW-1185">Reference proteome</keyword>
<gene>
    <name evidence="2" type="ORF">FSARC_2643</name>
</gene>
<dbReference type="EMBL" id="JABEXW010000128">
    <property type="protein sequence ID" value="KAF4970323.1"/>
    <property type="molecule type" value="Genomic_DNA"/>
</dbReference>
<keyword evidence="1" id="KW-0732">Signal</keyword>